<feature type="domain" description="Protein export membrane protein SecD/SecF C-terminal" evidence="11">
    <location>
        <begin position="620"/>
        <end position="799"/>
    </location>
</feature>
<name>A0ABV3F077_9ACTN</name>
<dbReference type="HAMAP" id="MF_01464_B">
    <property type="entry name" value="SecF_B"/>
    <property type="match status" value="1"/>
</dbReference>
<feature type="domain" description="Protein export membrane protein SecD/SecF C-terminal" evidence="11">
    <location>
        <begin position="300"/>
        <end position="467"/>
    </location>
</feature>
<comment type="caution">
    <text evidence="14">The sequence shown here is derived from an EMBL/GenBank/DDBJ whole genome shotgun (WGS) entry which is preliminary data.</text>
</comment>
<dbReference type="HAMAP" id="MF_01463_B">
    <property type="entry name" value="SecD_B"/>
    <property type="match status" value="1"/>
</dbReference>
<dbReference type="NCBIfam" id="NF009583">
    <property type="entry name" value="PRK13024.1-3"/>
    <property type="match status" value="1"/>
</dbReference>
<evidence type="ECO:0000256" key="7">
    <source>
        <dbReference type="ARBA" id="ARBA00023010"/>
    </source>
</evidence>
<dbReference type="InterPro" id="IPR022813">
    <property type="entry name" value="SecD/SecF_arch_bac"/>
</dbReference>
<dbReference type="NCBIfam" id="TIGR01129">
    <property type="entry name" value="secD"/>
    <property type="match status" value="1"/>
</dbReference>
<evidence type="ECO:0000313" key="15">
    <source>
        <dbReference type="Proteomes" id="UP001551584"/>
    </source>
</evidence>
<feature type="transmembrane region" description="Helical" evidence="10">
    <location>
        <begin position="20"/>
        <end position="42"/>
    </location>
</feature>
<feature type="transmembrane region" description="Helical" evidence="10">
    <location>
        <begin position="510"/>
        <end position="530"/>
    </location>
</feature>
<dbReference type="InterPro" id="IPR054384">
    <property type="entry name" value="SecDF_P1_head"/>
</dbReference>
<feature type="domain" description="Protein translocase subunit SecDF P1" evidence="12">
    <location>
        <begin position="70"/>
        <end position="126"/>
    </location>
</feature>
<protein>
    <submittedName>
        <fullName evidence="14">Protein translocase subunit SecD</fullName>
    </submittedName>
</protein>
<evidence type="ECO:0000256" key="4">
    <source>
        <dbReference type="ARBA" id="ARBA00022692"/>
    </source>
</evidence>
<evidence type="ECO:0000259" key="11">
    <source>
        <dbReference type="Pfam" id="PF02355"/>
    </source>
</evidence>
<feature type="transmembrane region" description="Helical" evidence="10">
    <location>
        <begin position="411"/>
        <end position="438"/>
    </location>
</feature>
<keyword evidence="7" id="KW-0811">Translocation</keyword>
<feature type="domain" description="SecDF P1 head subdomain" evidence="13">
    <location>
        <begin position="179"/>
        <end position="297"/>
    </location>
</feature>
<evidence type="ECO:0000256" key="2">
    <source>
        <dbReference type="ARBA" id="ARBA00022448"/>
    </source>
</evidence>
<feature type="transmembrane region" description="Helical" evidence="10">
    <location>
        <begin position="444"/>
        <end position="468"/>
    </location>
</feature>
<accession>A0ABV3F077</accession>
<dbReference type="Gene3D" id="3.30.70.3220">
    <property type="match status" value="1"/>
</dbReference>
<feature type="non-terminal residue" evidence="14">
    <location>
        <position position="825"/>
    </location>
</feature>
<dbReference type="Gene3D" id="3.30.1360.200">
    <property type="match status" value="1"/>
</dbReference>
<feature type="transmembrane region" description="Helical" evidence="10">
    <location>
        <begin position="749"/>
        <end position="767"/>
    </location>
</feature>
<evidence type="ECO:0000256" key="5">
    <source>
        <dbReference type="ARBA" id="ARBA00022927"/>
    </source>
</evidence>
<dbReference type="Pfam" id="PF22599">
    <property type="entry name" value="SecDF_P1_head"/>
    <property type="match status" value="1"/>
</dbReference>
<evidence type="ECO:0000259" key="13">
    <source>
        <dbReference type="Pfam" id="PF22599"/>
    </source>
</evidence>
<evidence type="ECO:0000256" key="6">
    <source>
        <dbReference type="ARBA" id="ARBA00022989"/>
    </source>
</evidence>
<dbReference type="PANTHER" id="PTHR30081:SF1">
    <property type="entry name" value="PROTEIN TRANSLOCASE SUBUNIT SECD"/>
    <property type="match status" value="1"/>
</dbReference>
<feature type="compositionally biased region" description="Pro residues" evidence="9">
    <location>
        <begin position="135"/>
        <end position="166"/>
    </location>
</feature>
<dbReference type="InterPro" id="IPR055344">
    <property type="entry name" value="SecD_SecF_C_bact"/>
</dbReference>
<dbReference type="EMBL" id="JBEZNA010000145">
    <property type="protein sequence ID" value="MEU9581703.1"/>
    <property type="molecule type" value="Genomic_DNA"/>
</dbReference>
<feature type="region of interest" description="Disordered" evidence="9">
    <location>
        <begin position="804"/>
        <end position="825"/>
    </location>
</feature>
<evidence type="ECO:0000313" key="14">
    <source>
        <dbReference type="EMBL" id="MEU9581703.1"/>
    </source>
</evidence>
<dbReference type="InterPro" id="IPR005791">
    <property type="entry name" value="SecD"/>
</dbReference>
<feature type="transmembrane region" description="Helical" evidence="10">
    <location>
        <begin position="662"/>
        <end position="685"/>
    </location>
</feature>
<dbReference type="RefSeq" id="WP_359278580.1">
    <property type="nucleotide sequence ID" value="NZ_JBEZNA010000145.1"/>
</dbReference>
<feature type="transmembrane region" description="Helical" evidence="10">
    <location>
        <begin position="691"/>
        <end position="712"/>
    </location>
</feature>
<sequence length="825" mass="84687">MPCRRPPLSDTSRSTRVRALIALAVVALSVFVTLTVPVRLGLDLRGGTQIVLETRSPSSATPGAGREATDRTLEVLRGRVDALGVAEPTLQRSGDRRIIVELPGVQDPEEAAEVLGRTAQLTFHPVLAVEDPGAPKDPAPKDPAPGEPAPGEPAPGEPAPDEPAPGDPGRGERVLAGESGENLRVGPAALTGGDVEGADARHDAQTGAGWHVTVDFGRAGSDRWARLTGEAACAAPGDPTRRVAIVLDDRVISSPQVDPSVACGDGITGGATQITGAFDDAEARELALLISGGALPVPVETVEQHTVGPTLGARAIEASAWAAVIGTALTALFIVRAYRLLGVLAVVALLCYGVISYAALAVLGATLTLPGLAGFVLAIGMAVDANVLVFERAREEHTARLRPSARSALTAGFRNAFSAIADSNVTTLIAAVLLFLLASGPVRGFGVTLGIGVLASMISALVVTRVLAEFAVSRRWVRRRPAVTGIATAGRVRTALTRRDPHLMRRPRRWLAASAAVLVLAGSGVAVRGVDLGIDFTGGRLLQYATTHPVDPERARDALADAGFPKAVVQASGDDGLTVRTGQLTDTEADAVTRVLSALDAGDAEGGKGGADEEGGAGGVEKVRDELIGPSLGEELSRNALIALAVALGAQLLYLAVRFRRLFGAAAVGALAHDVVVLVGVFAWLGKPVDGIFLAALLTVIGYSVNDSVVVFDRVRELLRGGGTGQAGAARPLPDLVNTAVLQTLPRTVNTGLGAVLVLTALAVLGGDTLTDFALAALIGVVVGTYSSVFVAAPLALELSPGRATAATPRARRRTPRRTAAQTGA</sequence>
<keyword evidence="8 10" id="KW-0472">Membrane</keyword>
<dbReference type="NCBIfam" id="TIGR00966">
    <property type="entry name" value="transloc_SecF"/>
    <property type="match status" value="1"/>
</dbReference>
<keyword evidence="2" id="KW-0813">Transport</keyword>
<evidence type="ECO:0000256" key="10">
    <source>
        <dbReference type="SAM" id="Phobius"/>
    </source>
</evidence>
<dbReference type="Pfam" id="PF07549">
    <property type="entry name" value="Sec_GG"/>
    <property type="match status" value="2"/>
</dbReference>
<keyword evidence="6 10" id="KW-1133">Transmembrane helix</keyword>
<evidence type="ECO:0000256" key="9">
    <source>
        <dbReference type="SAM" id="MobiDB-lite"/>
    </source>
</evidence>
<feature type="transmembrane region" description="Helical" evidence="10">
    <location>
        <begin position="318"/>
        <end position="335"/>
    </location>
</feature>
<dbReference type="Pfam" id="PF21760">
    <property type="entry name" value="SecD_1st"/>
    <property type="match status" value="1"/>
</dbReference>
<keyword evidence="3" id="KW-1003">Cell membrane</keyword>
<feature type="region of interest" description="Disordered" evidence="9">
    <location>
        <begin position="129"/>
        <end position="206"/>
    </location>
</feature>
<dbReference type="InterPro" id="IPR005665">
    <property type="entry name" value="SecF_bac"/>
</dbReference>
<organism evidence="14 15">
    <name type="scientific">Streptomyces chilikensis</name>
    <dbReference type="NCBI Taxonomy" id="1194079"/>
    <lineage>
        <taxon>Bacteria</taxon>
        <taxon>Bacillati</taxon>
        <taxon>Actinomycetota</taxon>
        <taxon>Actinomycetes</taxon>
        <taxon>Kitasatosporales</taxon>
        <taxon>Streptomycetaceae</taxon>
        <taxon>Streptomyces</taxon>
    </lineage>
</organism>
<dbReference type="InterPro" id="IPR048631">
    <property type="entry name" value="SecD_1st"/>
</dbReference>
<keyword evidence="4 10" id="KW-0812">Transmembrane</keyword>
<proteinExistence type="inferred from homology"/>
<evidence type="ECO:0000256" key="1">
    <source>
        <dbReference type="ARBA" id="ARBA00004651"/>
    </source>
</evidence>
<dbReference type="InterPro" id="IPR022646">
    <property type="entry name" value="SecD/SecF_CS"/>
</dbReference>
<evidence type="ECO:0000259" key="12">
    <source>
        <dbReference type="Pfam" id="PF21760"/>
    </source>
</evidence>
<dbReference type="InterPro" id="IPR022645">
    <property type="entry name" value="SecD/SecF_bac"/>
</dbReference>
<keyword evidence="15" id="KW-1185">Reference proteome</keyword>
<dbReference type="PRINTS" id="PR01755">
    <property type="entry name" value="SECFTRNLCASE"/>
</dbReference>
<dbReference type="Pfam" id="PF02355">
    <property type="entry name" value="SecD_SecF_C"/>
    <property type="match status" value="2"/>
</dbReference>
<feature type="transmembrane region" description="Helical" evidence="10">
    <location>
        <begin position="342"/>
        <end position="363"/>
    </location>
</feature>
<dbReference type="Proteomes" id="UP001551584">
    <property type="component" value="Unassembled WGS sequence"/>
</dbReference>
<comment type="subcellular location">
    <subcellularLocation>
        <location evidence="1">Cell membrane</location>
        <topology evidence="1">Multi-pass membrane protein</topology>
    </subcellularLocation>
</comment>
<dbReference type="SUPFAM" id="SSF82866">
    <property type="entry name" value="Multidrug efflux transporter AcrB transmembrane domain"/>
    <property type="match status" value="2"/>
</dbReference>
<evidence type="ECO:0000256" key="8">
    <source>
        <dbReference type="ARBA" id="ARBA00023136"/>
    </source>
</evidence>
<reference evidence="14 15" key="1">
    <citation type="submission" date="2024-06" db="EMBL/GenBank/DDBJ databases">
        <title>The Natural Products Discovery Center: Release of the First 8490 Sequenced Strains for Exploring Actinobacteria Biosynthetic Diversity.</title>
        <authorList>
            <person name="Kalkreuter E."/>
            <person name="Kautsar S.A."/>
            <person name="Yang D."/>
            <person name="Bader C.D."/>
            <person name="Teijaro C.N."/>
            <person name="Fluegel L."/>
            <person name="Davis C.M."/>
            <person name="Simpson J.R."/>
            <person name="Lauterbach L."/>
            <person name="Steele A.D."/>
            <person name="Gui C."/>
            <person name="Meng S."/>
            <person name="Li G."/>
            <person name="Viehrig K."/>
            <person name="Ye F."/>
            <person name="Su P."/>
            <person name="Kiefer A.F."/>
            <person name="Nichols A."/>
            <person name="Cepeda A.J."/>
            <person name="Yan W."/>
            <person name="Fan B."/>
            <person name="Jiang Y."/>
            <person name="Adhikari A."/>
            <person name="Zheng C.-J."/>
            <person name="Schuster L."/>
            <person name="Cowan T.M."/>
            <person name="Smanski M.J."/>
            <person name="Chevrette M.G."/>
            <person name="De Carvalho L.P.S."/>
            <person name="Shen B."/>
        </authorList>
    </citation>
    <scope>NUCLEOTIDE SEQUENCE [LARGE SCALE GENOMIC DNA]</scope>
    <source>
        <strain evidence="14 15">NPDC048117</strain>
    </source>
</reference>
<feature type="transmembrane region" description="Helical" evidence="10">
    <location>
        <begin position="640"/>
        <end position="657"/>
    </location>
</feature>
<feature type="transmembrane region" description="Helical" evidence="10">
    <location>
        <begin position="773"/>
        <end position="797"/>
    </location>
</feature>
<keyword evidence="5" id="KW-0653">Protein transport</keyword>
<gene>
    <name evidence="14" type="primary">secD</name>
    <name evidence="14" type="ORF">AB0D95_31330</name>
</gene>
<dbReference type="InterPro" id="IPR048634">
    <property type="entry name" value="SecD_SecF_C"/>
</dbReference>
<dbReference type="NCBIfam" id="TIGR00916">
    <property type="entry name" value="2A0604s01"/>
    <property type="match status" value="1"/>
</dbReference>
<feature type="transmembrane region" description="Helical" evidence="10">
    <location>
        <begin position="369"/>
        <end position="390"/>
    </location>
</feature>
<dbReference type="Gene3D" id="1.20.1640.10">
    <property type="entry name" value="Multidrug efflux transporter AcrB transmembrane domain"/>
    <property type="match status" value="2"/>
</dbReference>
<evidence type="ECO:0000256" key="3">
    <source>
        <dbReference type="ARBA" id="ARBA00022475"/>
    </source>
</evidence>
<dbReference type="PANTHER" id="PTHR30081">
    <property type="entry name" value="PROTEIN-EXPORT MEMBRANE PROTEIN SEC"/>
    <property type="match status" value="1"/>
</dbReference>